<gene>
    <name evidence="11" type="ORF">TP2_13225</name>
</gene>
<comment type="subcellular location">
    <subcellularLocation>
        <location evidence="1 9">Cell inner membrane</location>
        <topology evidence="1 9">Multi-pass membrane protein</topology>
    </subcellularLocation>
</comment>
<feature type="domain" description="Tripartite ATP-independent periplasmic transporters DctQ component" evidence="10">
    <location>
        <begin position="30"/>
        <end position="161"/>
    </location>
</feature>
<keyword evidence="7 9" id="KW-0472">Membrane</keyword>
<organism evidence="11 12">
    <name type="scientific">Thioclava pacifica DSM 10166</name>
    <dbReference type="NCBI Taxonomy" id="1353537"/>
    <lineage>
        <taxon>Bacteria</taxon>
        <taxon>Pseudomonadati</taxon>
        <taxon>Pseudomonadota</taxon>
        <taxon>Alphaproteobacteria</taxon>
        <taxon>Rhodobacterales</taxon>
        <taxon>Paracoccaceae</taxon>
        <taxon>Thioclava</taxon>
    </lineage>
</organism>
<keyword evidence="3" id="KW-1003">Cell membrane</keyword>
<dbReference type="PANTHER" id="PTHR35011:SF4">
    <property type="entry name" value="SLL1102 PROTEIN"/>
    <property type="match status" value="1"/>
</dbReference>
<dbReference type="PANTHER" id="PTHR35011">
    <property type="entry name" value="2,3-DIKETO-L-GULONATE TRAP TRANSPORTER SMALL PERMEASE PROTEIN YIAM"/>
    <property type="match status" value="1"/>
</dbReference>
<dbReference type="Pfam" id="PF04290">
    <property type="entry name" value="DctQ"/>
    <property type="match status" value="1"/>
</dbReference>
<evidence type="ECO:0000256" key="5">
    <source>
        <dbReference type="ARBA" id="ARBA00022692"/>
    </source>
</evidence>
<keyword evidence="12" id="KW-1185">Reference proteome</keyword>
<dbReference type="Proteomes" id="UP000027432">
    <property type="component" value="Unassembled WGS sequence"/>
</dbReference>
<proteinExistence type="inferred from homology"/>
<comment type="subunit">
    <text evidence="9">The complex comprises the extracytoplasmic solute receptor protein and the two transmembrane proteins.</text>
</comment>
<dbReference type="eggNOG" id="COG4665">
    <property type="taxonomic scope" value="Bacteria"/>
</dbReference>
<evidence type="ECO:0000256" key="1">
    <source>
        <dbReference type="ARBA" id="ARBA00004429"/>
    </source>
</evidence>
<dbReference type="STRING" id="1353537.TP2_13225"/>
<evidence type="ECO:0000256" key="8">
    <source>
        <dbReference type="ARBA" id="ARBA00038436"/>
    </source>
</evidence>
<evidence type="ECO:0000256" key="2">
    <source>
        <dbReference type="ARBA" id="ARBA00022448"/>
    </source>
</evidence>
<feature type="transmembrane region" description="Helical" evidence="9">
    <location>
        <begin position="91"/>
        <end position="113"/>
    </location>
</feature>
<evidence type="ECO:0000313" key="11">
    <source>
        <dbReference type="EMBL" id="KEO50843.1"/>
    </source>
</evidence>
<dbReference type="InterPro" id="IPR007387">
    <property type="entry name" value="TRAP_DctQ"/>
</dbReference>
<dbReference type="AlphaFoldDB" id="A0A074J5D5"/>
<feature type="transmembrane region" description="Helical" evidence="9">
    <location>
        <begin position="53"/>
        <end position="70"/>
    </location>
</feature>
<comment type="function">
    <text evidence="9">Part of the tripartite ATP-independent periplasmic (TRAP) transport system.</text>
</comment>
<evidence type="ECO:0000259" key="10">
    <source>
        <dbReference type="Pfam" id="PF04290"/>
    </source>
</evidence>
<dbReference type="OrthoDB" id="9794346at2"/>
<protein>
    <recommendedName>
        <fullName evidence="9">TRAP transporter small permease protein</fullName>
    </recommendedName>
</protein>
<accession>A0A074J5D5</accession>
<evidence type="ECO:0000256" key="7">
    <source>
        <dbReference type="ARBA" id="ARBA00023136"/>
    </source>
</evidence>
<dbReference type="InterPro" id="IPR055348">
    <property type="entry name" value="DctQ"/>
</dbReference>
<keyword evidence="5 9" id="KW-0812">Transmembrane</keyword>
<name>A0A074J5D5_9RHOB</name>
<evidence type="ECO:0000256" key="9">
    <source>
        <dbReference type="RuleBase" id="RU369079"/>
    </source>
</evidence>
<dbReference type="EMBL" id="AUND01000040">
    <property type="protein sequence ID" value="KEO50843.1"/>
    <property type="molecule type" value="Genomic_DNA"/>
</dbReference>
<evidence type="ECO:0000256" key="4">
    <source>
        <dbReference type="ARBA" id="ARBA00022519"/>
    </source>
</evidence>
<dbReference type="GO" id="GO:0005886">
    <property type="term" value="C:plasma membrane"/>
    <property type="evidence" value="ECO:0007669"/>
    <property type="project" value="UniProtKB-SubCell"/>
</dbReference>
<evidence type="ECO:0000313" key="12">
    <source>
        <dbReference type="Proteomes" id="UP000027432"/>
    </source>
</evidence>
<sequence>MPGWIRAYVRFVEGFNRRLGKVAMYLLYVIMAIMLFSSLTKILHIPALWTLEMAQFTLVAYYMLGAPWTLQGDTNVRMDLLYSRWSPKGQAWWDAFTVFALMFYLGIMVYSAFDSTVYAFEYNERNPTAWRPYLWPIKTIITFGFALLFLQATVLLIRDIATIRGEEI</sequence>
<feature type="transmembrane region" description="Helical" evidence="9">
    <location>
        <begin position="133"/>
        <end position="157"/>
    </location>
</feature>
<evidence type="ECO:0000256" key="3">
    <source>
        <dbReference type="ARBA" id="ARBA00022475"/>
    </source>
</evidence>
<dbReference type="RefSeq" id="WP_038079556.1">
    <property type="nucleotide sequence ID" value="NZ_AUND01000040.1"/>
</dbReference>
<comment type="similarity">
    <text evidence="8 9">Belongs to the TRAP transporter small permease family.</text>
</comment>
<keyword evidence="2 9" id="KW-0813">Transport</keyword>
<evidence type="ECO:0000256" key="6">
    <source>
        <dbReference type="ARBA" id="ARBA00022989"/>
    </source>
</evidence>
<keyword evidence="6 9" id="KW-1133">Transmembrane helix</keyword>
<feature type="transmembrane region" description="Helical" evidence="9">
    <location>
        <begin position="25"/>
        <end position="47"/>
    </location>
</feature>
<reference evidence="11 12" key="1">
    <citation type="submission" date="2013-07" db="EMBL/GenBank/DDBJ databases">
        <title>Thioclava pacifica DSM 10166 Genome Sequencing.</title>
        <authorList>
            <person name="Lai Q."/>
            <person name="Shao Z."/>
        </authorList>
    </citation>
    <scope>NUCLEOTIDE SEQUENCE [LARGE SCALE GENOMIC DNA]</scope>
    <source>
        <strain evidence="11 12">DSM 10166</strain>
    </source>
</reference>
<keyword evidence="4 9" id="KW-0997">Cell inner membrane</keyword>
<dbReference type="GO" id="GO:0022857">
    <property type="term" value="F:transmembrane transporter activity"/>
    <property type="evidence" value="ECO:0007669"/>
    <property type="project" value="UniProtKB-UniRule"/>
</dbReference>
<comment type="caution">
    <text evidence="11">The sequence shown here is derived from an EMBL/GenBank/DDBJ whole genome shotgun (WGS) entry which is preliminary data.</text>
</comment>